<sequence>MLKSNSKTSFKYDPEFTTVWSFPERGNWATHNSKYRGNFAPQIARNIIEMYTTKGDSILDPMVGAGTTLIEAKLLARNALGMDINPAAVQLSEKALRFEHHPSSKQTVQVGDARDLSFLKDNSFDLVLTHPPYLNIIRYSDGEIAGDLSNISSLPKFCDEIEKIAEELFRVLKPDKFCAILIGDTRKGKHYVPLAFHILGRFLKVGFVLKEDIVKVQHNCAFTERWRGKAKRDKFYLIMHEHLFVFRKPKPKEDLSKLKFSR</sequence>
<reference evidence="4" key="1">
    <citation type="journal article" date="2014" name="Front. Microbiol.">
        <title>High frequency of phylogenetically diverse reductive dehalogenase-homologous genes in deep subseafloor sedimentary metagenomes.</title>
        <authorList>
            <person name="Kawai M."/>
            <person name="Futagami T."/>
            <person name="Toyoda A."/>
            <person name="Takaki Y."/>
            <person name="Nishi S."/>
            <person name="Hori S."/>
            <person name="Arai W."/>
            <person name="Tsubouchi T."/>
            <person name="Morono Y."/>
            <person name="Uchiyama I."/>
            <person name="Ito T."/>
            <person name="Fujiyama A."/>
            <person name="Inagaki F."/>
            <person name="Takami H."/>
        </authorList>
    </citation>
    <scope>NUCLEOTIDE SEQUENCE</scope>
    <source>
        <strain evidence="4">Expedition CK06-06</strain>
    </source>
</reference>
<evidence type="ECO:0000256" key="1">
    <source>
        <dbReference type="ARBA" id="ARBA00022603"/>
    </source>
</evidence>
<name>X1B7S8_9ZZZZ</name>
<dbReference type="CDD" id="cd02440">
    <property type="entry name" value="AdoMet_MTases"/>
    <property type="match status" value="1"/>
</dbReference>
<dbReference type="SUPFAM" id="SSF53335">
    <property type="entry name" value="S-adenosyl-L-methionine-dependent methyltransferases"/>
    <property type="match status" value="1"/>
</dbReference>
<evidence type="ECO:0000256" key="2">
    <source>
        <dbReference type="ARBA" id="ARBA00022679"/>
    </source>
</evidence>
<dbReference type="PANTHER" id="PTHR14911:SF13">
    <property type="entry name" value="TRNA (GUANINE(6)-N2)-METHYLTRANSFERASE THUMP3"/>
    <property type="match status" value="1"/>
</dbReference>
<dbReference type="GO" id="GO:0008170">
    <property type="term" value="F:N-methyltransferase activity"/>
    <property type="evidence" value="ECO:0007669"/>
    <property type="project" value="InterPro"/>
</dbReference>
<dbReference type="EMBL" id="BART01027322">
    <property type="protein sequence ID" value="GAG91819.1"/>
    <property type="molecule type" value="Genomic_DNA"/>
</dbReference>
<gene>
    <name evidence="4" type="ORF">S01H4_48455</name>
</gene>
<keyword evidence="1" id="KW-0489">Methyltransferase</keyword>
<keyword evidence="2" id="KW-0808">Transferase</keyword>
<proteinExistence type="predicted"/>
<dbReference type="Pfam" id="PF01555">
    <property type="entry name" value="N6_N4_Mtase"/>
    <property type="match status" value="2"/>
</dbReference>
<dbReference type="InterPro" id="IPR001091">
    <property type="entry name" value="RM_Methyltransferase"/>
</dbReference>
<accession>X1B7S8</accession>
<feature type="domain" description="DNA methylase N-4/N-6" evidence="3">
    <location>
        <begin position="125"/>
        <end position="252"/>
    </location>
</feature>
<comment type="caution">
    <text evidence="4">The sequence shown here is derived from an EMBL/GenBank/DDBJ whole genome shotgun (WGS) entry which is preliminary data.</text>
</comment>
<protein>
    <recommendedName>
        <fullName evidence="3">DNA methylase N-4/N-6 domain-containing protein</fullName>
    </recommendedName>
</protein>
<dbReference type="InterPro" id="IPR002941">
    <property type="entry name" value="DNA_methylase_N4/N6"/>
</dbReference>
<dbReference type="PRINTS" id="PR00508">
    <property type="entry name" value="S21N4MTFRASE"/>
</dbReference>
<dbReference type="GO" id="GO:0030488">
    <property type="term" value="P:tRNA methylation"/>
    <property type="evidence" value="ECO:0007669"/>
    <property type="project" value="TreeGrafter"/>
</dbReference>
<dbReference type="Gene3D" id="3.40.50.150">
    <property type="entry name" value="Vaccinia Virus protein VP39"/>
    <property type="match status" value="2"/>
</dbReference>
<evidence type="ECO:0000313" key="4">
    <source>
        <dbReference type="EMBL" id="GAG91819.1"/>
    </source>
</evidence>
<dbReference type="PANTHER" id="PTHR14911">
    <property type="entry name" value="THUMP DOMAIN-CONTAINING"/>
    <property type="match status" value="1"/>
</dbReference>
<dbReference type="AlphaFoldDB" id="X1B7S8"/>
<organism evidence="4">
    <name type="scientific">marine sediment metagenome</name>
    <dbReference type="NCBI Taxonomy" id="412755"/>
    <lineage>
        <taxon>unclassified sequences</taxon>
        <taxon>metagenomes</taxon>
        <taxon>ecological metagenomes</taxon>
    </lineage>
</organism>
<dbReference type="GO" id="GO:0016423">
    <property type="term" value="F:tRNA (guanine) methyltransferase activity"/>
    <property type="evidence" value="ECO:0007669"/>
    <property type="project" value="TreeGrafter"/>
</dbReference>
<feature type="domain" description="DNA methylase N-4/N-6" evidence="3">
    <location>
        <begin position="9"/>
        <end position="93"/>
    </location>
</feature>
<dbReference type="InterPro" id="IPR029063">
    <property type="entry name" value="SAM-dependent_MTases_sf"/>
</dbReference>
<dbReference type="GO" id="GO:0003677">
    <property type="term" value="F:DNA binding"/>
    <property type="evidence" value="ECO:0007669"/>
    <property type="project" value="InterPro"/>
</dbReference>
<evidence type="ECO:0000259" key="3">
    <source>
        <dbReference type="Pfam" id="PF01555"/>
    </source>
</evidence>